<dbReference type="CDD" id="cd04086">
    <property type="entry name" value="CBM35_mannanase-like"/>
    <property type="match status" value="1"/>
</dbReference>
<dbReference type="Pfam" id="PF02156">
    <property type="entry name" value="Glyco_hydro_26"/>
    <property type="match status" value="1"/>
</dbReference>
<evidence type="ECO:0000259" key="9">
    <source>
        <dbReference type="PROSITE" id="PS51764"/>
    </source>
</evidence>
<dbReference type="EMBL" id="FRCT01000007">
    <property type="protein sequence ID" value="SHM58316.1"/>
    <property type="molecule type" value="Genomic_DNA"/>
</dbReference>
<dbReference type="InterPro" id="IPR017853">
    <property type="entry name" value="GH"/>
</dbReference>
<dbReference type="InterPro" id="IPR016134">
    <property type="entry name" value="Dockerin_dom"/>
</dbReference>
<accession>A0A1M7JZ69</accession>
<dbReference type="InterPro" id="IPR018247">
    <property type="entry name" value="EF_Hand_1_Ca_BS"/>
</dbReference>
<dbReference type="GO" id="GO:0030246">
    <property type="term" value="F:carbohydrate binding"/>
    <property type="evidence" value="ECO:0007669"/>
    <property type="project" value="InterPro"/>
</dbReference>
<dbReference type="PROSITE" id="PS00018">
    <property type="entry name" value="EF_HAND_1"/>
    <property type="match status" value="1"/>
</dbReference>
<dbReference type="Gene3D" id="3.20.20.80">
    <property type="entry name" value="Glycosidases"/>
    <property type="match status" value="1"/>
</dbReference>
<evidence type="ECO:0000313" key="11">
    <source>
        <dbReference type="EMBL" id="SHM58316.1"/>
    </source>
</evidence>
<name>A0A1M7JZ69_RUMFL</name>
<dbReference type="CDD" id="cd14256">
    <property type="entry name" value="Dockerin_I"/>
    <property type="match status" value="1"/>
</dbReference>
<reference evidence="11 12" key="1">
    <citation type="submission" date="2016-11" db="EMBL/GenBank/DDBJ databases">
        <authorList>
            <person name="Jaros S."/>
            <person name="Januszkiewicz K."/>
            <person name="Wedrychowicz H."/>
        </authorList>
    </citation>
    <scope>NUCLEOTIDE SEQUENCE [LARGE SCALE GENOMIC DNA]</scope>
    <source>
        <strain evidence="11 12">Y1</strain>
    </source>
</reference>
<evidence type="ECO:0000313" key="12">
    <source>
        <dbReference type="Proteomes" id="UP000184394"/>
    </source>
</evidence>
<dbReference type="Gene3D" id="1.10.1330.10">
    <property type="entry name" value="Dockerin domain"/>
    <property type="match status" value="1"/>
</dbReference>
<feature type="domain" description="CBM6" evidence="8">
    <location>
        <begin position="42"/>
        <end position="176"/>
    </location>
</feature>
<organism evidence="11 12">
    <name type="scientific">Ruminococcus flavefaciens</name>
    <dbReference type="NCBI Taxonomy" id="1265"/>
    <lineage>
        <taxon>Bacteria</taxon>
        <taxon>Bacillati</taxon>
        <taxon>Bacillota</taxon>
        <taxon>Clostridia</taxon>
        <taxon>Eubacteriales</taxon>
        <taxon>Oscillospiraceae</taxon>
        <taxon>Ruminococcus</taxon>
    </lineage>
</organism>
<dbReference type="PROSITE" id="PS50206">
    <property type="entry name" value="RHODANESE_3"/>
    <property type="match status" value="1"/>
</dbReference>
<dbReference type="InterPro" id="IPR036439">
    <property type="entry name" value="Dockerin_dom_sf"/>
</dbReference>
<dbReference type="SUPFAM" id="SSF63446">
    <property type="entry name" value="Type I dockerin domain"/>
    <property type="match status" value="1"/>
</dbReference>
<dbReference type="InterPro" id="IPR008979">
    <property type="entry name" value="Galactose-bd-like_sf"/>
</dbReference>
<feature type="domain" description="GH26" evidence="9">
    <location>
        <begin position="198"/>
        <end position="517"/>
    </location>
</feature>
<dbReference type="PANTHER" id="PTHR40079">
    <property type="entry name" value="MANNAN ENDO-1,4-BETA-MANNOSIDASE E-RELATED"/>
    <property type="match status" value="1"/>
</dbReference>
<feature type="signal peptide" evidence="6">
    <location>
        <begin position="1"/>
        <end position="30"/>
    </location>
</feature>
<dbReference type="PANTHER" id="PTHR40079:SF4">
    <property type="entry name" value="GH26 DOMAIN-CONTAINING PROTEIN-RELATED"/>
    <property type="match status" value="1"/>
</dbReference>
<feature type="domain" description="Dockerin" evidence="10">
    <location>
        <begin position="586"/>
        <end position="663"/>
    </location>
</feature>
<dbReference type="PRINTS" id="PR00739">
    <property type="entry name" value="GLHYDRLASE26"/>
</dbReference>
<evidence type="ECO:0000256" key="5">
    <source>
        <dbReference type="SAM" id="MobiDB-lite"/>
    </source>
</evidence>
<dbReference type="PROSITE" id="PS51766">
    <property type="entry name" value="DOCKERIN"/>
    <property type="match status" value="1"/>
</dbReference>
<evidence type="ECO:0000256" key="6">
    <source>
        <dbReference type="SAM" id="SignalP"/>
    </source>
</evidence>
<gene>
    <name evidence="11" type="ORF">SAMN04487860_1072</name>
</gene>
<feature type="region of interest" description="Disordered" evidence="5">
    <location>
        <begin position="540"/>
        <end position="569"/>
    </location>
</feature>
<dbReference type="InterPro" id="IPR022790">
    <property type="entry name" value="GH26_dom"/>
</dbReference>
<dbReference type="Pfam" id="PF16990">
    <property type="entry name" value="CBM_35"/>
    <property type="match status" value="1"/>
</dbReference>
<proteinExistence type="inferred from homology"/>
<keyword evidence="3 4" id="KW-0326">Glycosidase</keyword>
<dbReference type="GO" id="GO:0006080">
    <property type="term" value="P:substituted mannan metabolic process"/>
    <property type="evidence" value="ECO:0007669"/>
    <property type="project" value="InterPro"/>
</dbReference>
<sequence length="663" mass="73104">MKKENMKRAACTVAAAFIATSAMSFPSALAKPSAVLAADEVLKYEFEDGKTSGGKIHADGASDVKMSDFPEGTDLSGFSGKGFAYLDQKGTTLSVEVDVPEAGLYELNIGYCEPSDPNKKVQYLNVNGVNQGELTCPYTKTFAETSGGVVNLKKGKNTIELKAYWGYTFFDYLTLKAAPEKLTNLSPTRQLSNPKASDTTKRLYSYLCDQYGKHIISGQQEYCGDHNYNLWNSPDVFIKDNEAEFEYIKEKTGKQPAIRGIDFLAYNTSSTWRDHAPERVIEWVNKYHGIATVSWHWNVPCEKGSDDIAFYVESANPKFTTFSCTKAVEEGTWENSVVMADIELIAGELKKLKDADVPVLWRPLHEAEGGWFWWGAEGAEPCKKLYRLLYDQLTNVYGLDNLIWEWTGSTSPAAADWYPGDDVVDIVGYDKYNCADGLANLSSISSTFYSLVQGTDCQKMVAMTENDSIPSLENLVNDKAAWLYFCPWYMNYLTSEQNNPVDNLIEVYQSDYCITLDELPDLKTYPINGEQGAVTTTVTTKPVTTSASKTTTTSTSKVTSTSTSKLTTTSTAKTSAVSTTSAVPSKNYKKGDANCDGNVDMSDVVLIMQSLANPDKYGEKGTDKLHITEQGKANGDVETSSKGLTSNDALEIQKYLLGLSKWD</sequence>
<evidence type="ECO:0000256" key="3">
    <source>
        <dbReference type="ARBA" id="ARBA00023295"/>
    </source>
</evidence>
<evidence type="ECO:0000256" key="2">
    <source>
        <dbReference type="ARBA" id="ARBA00022801"/>
    </source>
</evidence>
<feature type="active site" description="Nucleophile" evidence="4">
    <location>
        <position position="465"/>
    </location>
</feature>
<evidence type="ECO:0000259" key="7">
    <source>
        <dbReference type="PROSITE" id="PS50206"/>
    </source>
</evidence>
<dbReference type="Gene3D" id="2.60.120.260">
    <property type="entry name" value="Galactose-binding domain-like"/>
    <property type="match status" value="1"/>
</dbReference>
<dbReference type="GO" id="GO:0016985">
    <property type="term" value="F:mannan endo-1,4-beta-mannosidase activity"/>
    <property type="evidence" value="ECO:0007669"/>
    <property type="project" value="InterPro"/>
</dbReference>
<dbReference type="PROSITE" id="PS51175">
    <property type="entry name" value="CBM6"/>
    <property type="match status" value="1"/>
</dbReference>
<evidence type="ECO:0000256" key="4">
    <source>
        <dbReference type="PROSITE-ProRule" id="PRU01100"/>
    </source>
</evidence>
<protein>
    <submittedName>
        <fullName evidence="11">Mannan endo-1,4-beta-mannosidase</fullName>
    </submittedName>
</protein>
<dbReference type="InterPro" id="IPR000805">
    <property type="entry name" value="Glyco_hydro_26"/>
</dbReference>
<comment type="similarity">
    <text evidence="1 4">Belongs to the glycosyl hydrolase 26 family.</text>
</comment>
<evidence type="ECO:0000259" key="8">
    <source>
        <dbReference type="PROSITE" id="PS51175"/>
    </source>
</evidence>
<keyword evidence="6" id="KW-0732">Signal</keyword>
<dbReference type="InterPro" id="IPR005084">
    <property type="entry name" value="CBM6"/>
</dbReference>
<feature type="active site" description="Proton donor" evidence="4">
    <location>
        <position position="366"/>
    </location>
</feature>
<dbReference type="AlphaFoldDB" id="A0A1M7JZ69"/>
<evidence type="ECO:0000259" key="10">
    <source>
        <dbReference type="PROSITE" id="PS51766"/>
    </source>
</evidence>
<dbReference type="GO" id="GO:0000272">
    <property type="term" value="P:polysaccharide catabolic process"/>
    <property type="evidence" value="ECO:0007669"/>
    <property type="project" value="InterPro"/>
</dbReference>
<dbReference type="PROSITE" id="PS51764">
    <property type="entry name" value="GH26"/>
    <property type="match status" value="1"/>
</dbReference>
<feature type="chain" id="PRO_5012658319" evidence="6">
    <location>
        <begin position="31"/>
        <end position="663"/>
    </location>
</feature>
<dbReference type="InterPro" id="IPR001763">
    <property type="entry name" value="Rhodanese-like_dom"/>
</dbReference>
<dbReference type="SUPFAM" id="SSF49785">
    <property type="entry name" value="Galactose-binding domain-like"/>
    <property type="match status" value="1"/>
</dbReference>
<keyword evidence="2 4" id="KW-0378">Hydrolase</keyword>
<evidence type="ECO:0000256" key="1">
    <source>
        <dbReference type="ARBA" id="ARBA00007754"/>
    </source>
</evidence>
<dbReference type="Proteomes" id="UP000184394">
    <property type="component" value="Unassembled WGS sequence"/>
</dbReference>
<feature type="domain" description="Rhodanese" evidence="7">
    <location>
        <begin position="368"/>
        <end position="383"/>
    </location>
</feature>
<dbReference type="SUPFAM" id="SSF51445">
    <property type="entry name" value="(Trans)glycosidases"/>
    <property type="match status" value="1"/>
</dbReference>